<name>A0ABY5L5E9_9CELL</name>
<dbReference type="InterPro" id="IPR002734">
    <property type="entry name" value="RibDG_C"/>
</dbReference>
<evidence type="ECO:0000313" key="3">
    <source>
        <dbReference type="Proteomes" id="UP001316189"/>
    </source>
</evidence>
<dbReference type="EMBL" id="CP101988">
    <property type="protein sequence ID" value="UUI76690.1"/>
    <property type="molecule type" value="Genomic_DNA"/>
</dbReference>
<protein>
    <submittedName>
        <fullName evidence="2">Dihydrofolate reductase family protein</fullName>
    </submittedName>
</protein>
<feature type="domain" description="Bacterial bifunctional deaminase-reductase C-terminal" evidence="1">
    <location>
        <begin position="11"/>
        <end position="185"/>
    </location>
</feature>
<dbReference type="Proteomes" id="UP001316189">
    <property type="component" value="Chromosome"/>
</dbReference>
<organism evidence="2 3">
    <name type="scientific">Cellulomonas chengniuliangii</name>
    <dbReference type="NCBI Taxonomy" id="2968084"/>
    <lineage>
        <taxon>Bacteria</taxon>
        <taxon>Bacillati</taxon>
        <taxon>Actinomycetota</taxon>
        <taxon>Actinomycetes</taxon>
        <taxon>Micrococcales</taxon>
        <taxon>Cellulomonadaceae</taxon>
        <taxon>Cellulomonas</taxon>
    </lineage>
</organism>
<evidence type="ECO:0000259" key="1">
    <source>
        <dbReference type="Pfam" id="PF01872"/>
    </source>
</evidence>
<dbReference type="InterPro" id="IPR024072">
    <property type="entry name" value="DHFR-like_dom_sf"/>
</dbReference>
<dbReference type="Pfam" id="PF01872">
    <property type="entry name" value="RibD_C"/>
    <property type="match status" value="1"/>
</dbReference>
<reference evidence="2 3" key="1">
    <citation type="submission" date="2022-07" db="EMBL/GenBank/DDBJ databases">
        <title>Novel species in genus cellulomonas.</title>
        <authorList>
            <person name="Ye L."/>
        </authorList>
    </citation>
    <scope>NUCLEOTIDE SEQUENCE [LARGE SCALE GENOMIC DNA]</scope>
    <source>
        <strain evidence="3">zg-Y338</strain>
    </source>
</reference>
<sequence length="198" mass="21101">MDTDRGAPFRVIAQEWVSLDGLAAGAGGEADVFAAVSAEADDASQRWNDRLLDTVDEVLLGRTTYESFAGYWPEARDAIAPRVNSVPKTVASRSLTTAPWGGFASAAVAPDAVEHVRARRGGPGGRCLVWGSVSLVHALIAAGQLDELDLFVAPLLLRSGRRLVPPGPPVPLRLLESERWGDVLHLRYQVGRGPGSAR</sequence>
<keyword evidence="3" id="KW-1185">Reference proteome</keyword>
<accession>A0ABY5L5E9</accession>
<dbReference type="SUPFAM" id="SSF53597">
    <property type="entry name" value="Dihydrofolate reductase-like"/>
    <property type="match status" value="1"/>
</dbReference>
<proteinExistence type="predicted"/>
<evidence type="ECO:0000313" key="2">
    <source>
        <dbReference type="EMBL" id="UUI76690.1"/>
    </source>
</evidence>
<dbReference type="Gene3D" id="3.40.430.10">
    <property type="entry name" value="Dihydrofolate Reductase, subunit A"/>
    <property type="match status" value="1"/>
</dbReference>
<gene>
    <name evidence="2" type="ORF">NP064_07365</name>
</gene>
<dbReference type="RefSeq" id="WP_227568979.1">
    <property type="nucleotide sequence ID" value="NZ_CP101988.1"/>
</dbReference>